<keyword evidence="1" id="KW-0175">Coiled coil</keyword>
<evidence type="ECO:0000313" key="4">
    <source>
        <dbReference type="Proteomes" id="UP001190700"/>
    </source>
</evidence>
<name>A0AAE0BEI4_9CHLO</name>
<dbReference type="AlphaFoldDB" id="A0AAE0BEI4"/>
<protein>
    <submittedName>
        <fullName evidence="3">Uncharacterized protein</fullName>
    </submittedName>
</protein>
<keyword evidence="4" id="KW-1185">Reference proteome</keyword>
<reference evidence="3 4" key="1">
    <citation type="journal article" date="2015" name="Genome Biol. Evol.">
        <title>Comparative Genomics of a Bacterivorous Green Alga Reveals Evolutionary Causalities and Consequences of Phago-Mixotrophic Mode of Nutrition.</title>
        <authorList>
            <person name="Burns J.A."/>
            <person name="Paasch A."/>
            <person name="Narechania A."/>
            <person name="Kim E."/>
        </authorList>
    </citation>
    <scope>NUCLEOTIDE SEQUENCE [LARGE SCALE GENOMIC DNA]</scope>
    <source>
        <strain evidence="3 4">PLY_AMNH</strain>
    </source>
</reference>
<evidence type="ECO:0000313" key="3">
    <source>
        <dbReference type="EMBL" id="KAK3234570.1"/>
    </source>
</evidence>
<feature type="coiled-coil region" evidence="1">
    <location>
        <begin position="419"/>
        <end position="451"/>
    </location>
</feature>
<evidence type="ECO:0000256" key="1">
    <source>
        <dbReference type="SAM" id="Coils"/>
    </source>
</evidence>
<accession>A0AAE0BEI4</accession>
<dbReference type="EMBL" id="LGRX02035483">
    <property type="protein sequence ID" value="KAK3234570.1"/>
    <property type="molecule type" value="Genomic_DNA"/>
</dbReference>
<evidence type="ECO:0000256" key="2">
    <source>
        <dbReference type="SAM" id="MobiDB-lite"/>
    </source>
</evidence>
<sequence length="546" mass="59878">MDTTITLRTRDDSILPKDLSGFCIDGTRLVDDLRNLKRVSTKSRPAKNNTLWCACTKTKPTELCAYLVANFTPNWRSHCDQIDMNTKIVYVTPQLAEFLARFATAHDVADAIKKWSADGCAVRNPALSAGRANAGKAATAAKERKKKKCDSPNWKRDIWRCTAVTPTAKSIANPAVRSFDTADVADANAVTTDNSGVFADYAFTANTIKSRTLTTESGHEQTERGTTSTVDDHDNSDATADEVMVDAAERPSLEKVRVVAADPDTVVNADPVATVAIDDTDDVDEEIVTLNTARAAVTTLAPGQFERNGKAVATSNTIVHADPVATVAIDDTDDVDEEIVTLNTARAAVTTLAPGQFERNGKWISPAKHAEVALVYQRYCEGDVTLAKDILNRFDEANGTCTRSLVREGQAGADDEWVLHQADAELTRKRAQEENAERERTLAKVQSWENLWLQRGTRVNNAVSISAFLKDPTEAKAAEYKALVAKDPQIMKSFGAKLAEAWRGAHIGKDLPKMERKVAGQVRRVAQYYEADRPLMREVMDTFLDN</sequence>
<comment type="caution">
    <text evidence="3">The sequence shown here is derived from an EMBL/GenBank/DDBJ whole genome shotgun (WGS) entry which is preliminary data.</text>
</comment>
<gene>
    <name evidence="3" type="ORF">CYMTET_55121</name>
</gene>
<dbReference type="Proteomes" id="UP001190700">
    <property type="component" value="Unassembled WGS sequence"/>
</dbReference>
<organism evidence="3 4">
    <name type="scientific">Cymbomonas tetramitiformis</name>
    <dbReference type="NCBI Taxonomy" id="36881"/>
    <lineage>
        <taxon>Eukaryota</taxon>
        <taxon>Viridiplantae</taxon>
        <taxon>Chlorophyta</taxon>
        <taxon>Pyramimonadophyceae</taxon>
        <taxon>Pyramimonadales</taxon>
        <taxon>Pyramimonadaceae</taxon>
        <taxon>Cymbomonas</taxon>
    </lineage>
</organism>
<feature type="region of interest" description="Disordered" evidence="2">
    <location>
        <begin position="213"/>
        <end position="236"/>
    </location>
</feature>
<proteinExistence type="predicted"/>